<dbReference type="Proteomes" id="UP001160301">
    <property type="component" value="Unassembled WGS sequence"/>
</dbReference>
<comment type="caution">
    <text evidence="3">The sequence shown here is derived from an EMBL/GenBank/DDBJ whole genome shotgun (WGS) entry which is preliminary data.</text>
</comment>
<dbReference type="PROSITE" id="PS00022">
    <property type="entry name" value="EGF_1"/>
    <property type="match status" value="1"/>
</dbReference>
<dbReference type="Gene3D" id="2.10.25.10">
    <property type="entry name" value="Laminin"/>
    <property type="match status" value="1"/>
</dbReference>
<feature type="region of interest" description="Disordered" evidence="1">
    <location>
        <begin position="31"/>
        <end position="64"/>
    </location>
</feature>
<reference evidence="3 4" key="1">
    <citation type="submission" date="2023-04" db="EMBL/GenBank/DDBJ databases">
        <title>The genome sequence of Polyangium sorediatum DSM14670.</title>
        <authorList>
            <person name="Zhang X."/>
        </authorList>
    </citation>
    <scope>NUCLEOTIDE SEQUENCE [LARGE SCALE GENOMIC DNA]</scope>
    <source>
        <strain evidence="3 4">DSM 14670</strain>
    </source>
</reference>
<gene>
    <name evidence="3" type="ORF">QHF89_24220</name>
</gene>
<proteinExistence type="predicted"/>
<keyword evidence="4" id="KW-1185">Reference proteome</keyword>
<accession>A0ABT6NWD8</accession>
<organism evidence="3 4">
    <name type="scientific">Polyangium sorediatum</name>
    <dbReference type="NCBI Taxonomy" id="889274"/>
    <lineage>
        <taxon>Bacteria</taxon>
        <taxon>Pseudomonadati</taxon>
        <taxon>Myxococcota</taxon>
        <taxon>Polyangia</taxon>
        <taxon>Polyangiales</taxon>
        <taxon>Polyangiaceae</taxon>
        <taxon>Polyangium</taxon>
    </lineage>
</organism>
<dbReference type="InterPro" id="IPR000742">
    <property type="entry name" value="EGF"/>
</dbReference>
<feature type="domain" description="EGF-like" evidence="2">
    <location>
        <begin position="270"/>
        <end position="309"/>
    </location>
</feature>
<dbReference type="SMART" id="SM00179">
    <property type="entry name" value="EGF_CA"/>
    <property type="match status" value="1"/>
</dbReference>
<evidence type="ECO:0000256" key="1">
    <source>
        <dbReference type="SAM" id="MobiDB-lite"/>
    </source>
</evidence>
<evidence type="ECO:0000313" key="4">
    <source>
        <dbReference type="Proteomes" id="UP001160301"/>
    </source>
</evidence>
<dbReference type="SMART" id="SM00181">
    <property type="entry name" value="EGF"/>
    <property type="match status" value="1"/>
</dbReference>
<dbReference type="PROSITE" id="PS50026">
    <property type="entry name" value="EGF_3"/>
    <property type="match status" value="1"/>
</dbReference>
<evidence type="ECO:0000313" key="3">
    <source>
        <dbReference type="EMBL" id="MDI1432624.1"/>
    </source>
</evidence>
<evidence type="ECO:0000259" key="2">
    <source>
        <dbReference type="PROSITE" id="PS50026"/>
    </source>
</evidence>
<dbReference type="RefSeq" id="WP_284720885.1">
    <property type="nucleotide sequence ID" value="NZ_JARZHI010000022.1"/>
</dbReference>
<name>A0ABT6NWD8_9BACT</name>
<protein>
    <submittedName>
        <fullName evidence="3">Calcium-binding EGF-like domain-containing protein</fullName>
    </submittedName>
</protein>
<dbReference type="CDD" id="cd00054">
    <property type="entry name" value="EGF_CA"/>
    <property type="match status" value="1"/>
</dbReference>
<sequence>MTPVLLALLAGGSLGCELIAAVDRSQIDQGGGMGSGGMGGGGSGGMGGGGSGGTGGEGGAGGGACTPEDDGNPCTEDVCEGDVPTHKPTAAGTALPDQVTGDCKQAVCDGNGAATQQNDDIDLPDDMNACTDDVCTAGAPSNPPIAAGAACGQDLVCDGNGMCVGCNAPTDCAGTDDECKARTCEAGVCGVSFTPANTPAGMQTPGDCSAIVCDGSGATTTLADDTDLPPDDADPCKVPACSAGQPAVADAPDGTTCADGDACTQTDTCQAGTCTAGAGQPCQNGGTCATSGGGYVCSCPSGYSGVNCETCVPTTCEAQGATCGTIPDGCGGMLTCGPACAVCPCDPNPAWQSALAGTLVKDGRCTNYSFPGPCGSNVMGQNSFSWAVSENGMSLVELLAGTQDGQFGLESYCGVQVMQPSSPTSCSGGSFPVIMTITAAEGAACRTKVLNFGAAQGGVCQ</sequence>
<dbReference type="Pfam" id="PF00008">
    <property type="entry name" value="EGF"/>
    <property type="match status" value="1"/>
</dbReference>
<dbReference type="InterPro" id="IPR001881">
    <property type="entry name" value="EGF-like_Ca-bd_dom"/>
</dbReference>
<dbReference type="EMBL" id="JARZHI010000022">
    <property type="protein sequence ID" value="MDI1432624.1"/>
    <property type="molecule type" value="Genomic_DNA"/>
</dbReference>
<dbReference type="SUPFAM" id="SSF57196">
    <property type="entry name" value="EGF/Laminin"/>
    <property type="match status" value="1"/>
</dbReference>